<reference evidence="1" key="2">
    <citation type="journal article" date="2020" name="Nat. Commun.">
        <title>Large-scale genome sequencing of mycorrhizal fungi provides insights into the early evolution of symbiotic traits.</title>
        <authorList>
            <person name="Miyauchi S."/>
            <person name="Kiss E."/>
            <person name="Kuo A."/>
            <person name="Drula E."/>
            <person name="Kohler A."/>
            <person name="Sanchez-Garcia M."/>
            <person name="Morin E."/>
            <person name="Andreopoulos B."/>
            <person name="Barry K.W."/>
            <person name="Bonito G."/>
            <person name="Buee M."/>
            <person name="Carver A."/>
            <person name="Chen C."/>
            <person name="Cichocki N."/>
            <person name="Clum A."/>
            <person name="Culley D."/>
            <person name="Crous P.W."/>
            <person name="Fauchery L."/>
            <person name="Girlanda M."/>
            <person name="Hayes R.D."/>
            <person name="Keri Z."/>
            <person name="LaButti K."/>
            <person name="Lipzen A."/>
            <person name="Lombard V."/>
            <person name="Magnuson J."/>
            <person name="Maillard F."/>
            <person name="Murat C."/>
            <person name="Nolan M."/>
            <person name="Ohm R.A."/>
            <person name="Pangilinan J."/>
            <person name="Pereira M.F."/>
            <person name="Perotto S."/>
            <person name="Peter M."/>
            <person name="Pfister S."/>
            <person name="Riley R."/>
            <person name="Sitrit Y."/>
            <person name="Stielow J.B."/>
            <person name="Szollosi G."/>
            <person name="Zifcakova L."/>
            <person name="Stursova M."/>
            <person name="Spatafora J.W."/>
            <person name="Tedersoo L."/>
            <person name="Vaario L.M."/>
            <person name="Yamada A."/>
            <person name="Yan M."/>
            <person name="Wang P."/>
            <person name="Xu J."/>
            <person name="Bruns T."/>
            <person name="Baldrian P."/>
            <person name="Vilgalys R."/>
            <person name="Dunand C."/>
            <person name="Henrissat B."/>
            <person name="Grigoriev I.V."/>
            <person name="Hibbett D."/>
            <person name="Nagy L.G."/>
            <person name="Martin F.M."/>
        </authorList>
    </citation>
    <scope>NUCLEOTIDE SEQUENCE</scope>
    <source>
        <strain evidence="1">BED1</strain>
    </source>
</reference>
<dbReference type="EMBL" id="WHUW01000397">
    <property type="protein sequence ID" value="KAF8414956.1"/>
    <property type="molecule type" value="Genomic_DNA"/>
</dbReference>
<reference evidence="1" key="1">
    <citation type="submission" date="2019-10" db="EMBL/GenBank/DDBJ databases">
        <authorList>
            <consortium name="DOE Joint Genome Institute"/>
            <person name="Kuo A."/>
            <person name="Miyauchi S."/>
            <person name="Kiss E."/>
            <person name="Drula E."/>
            <person name="Kohler A."/>
            <person name="Sanchez-Garcia M."/>
            <person name="Andreopoulos B."/>
            <person name="Barry K.W."/>
            <person name="Bonito G."/>
            <person name="Buee M."/>
            <person name="Carver A."/>
            <person name="Chen C."/>
            <person name="Cichocki N."/>
            <person name="Clum A."/>
            <person name="Culley D."/>
            <person name="Crous P.W."/>
            <person name="Fauchery L."/>
            <person name="Girlanda M."/>
            <person name="Hayes R."/>
            <person name="Keri Z."/>
            <person name="LaButti K."/>
            <person name="Lipzen A."/>
            <person name="Lombard V."/>
            <person name="Magnuson J."/>
            <person name="Maillard F."/>
            <person name="Morin E."/>
            <person name="Murat C."/>
            <person name="Nolan M."/>
            <person name="Ohm R."/>
            <person name="Pangilinan J."/>
            <person name="Pereira M."/>
            <person name="Perotto S."/>
            <person name="Peter M."/>
            <person name="Riley R."/>
            <person name="Sitrit Y."/>
            <person name="Stielow B."/>
            <person name="Szollosi G."/>
            <person name="Zifcakova L."/>
            <person name="Stursova M."/>
            <person name="Spatafora J.W."/>
            <person name="Tedersoo L."/>
            <person name="Vaario L.-M."/>
            <person name="Yamada A."/>
            <person name="Yan M."/>
            <person name="Wang P."/>
            <person name="Xu J."/>
            <person name="Bruns T."/>
            <person name="Baldrian P."/>
            <person name="Vilgalys R."/>
            <person name="Henrissat B."/>
            <person name="Grigoriev I.V."/>
            <person name="Hibbett D."/>
            <person name="Nagy L.G."/>
            <person name="Martin F.M."/>
        </authorList>
    </citation>
    <scope>NUCLEOTIDE SEQUENCE</scope>
    <source>
        <strain evidence="1">BED1</strain>
    </source>
</reference>
<comment type="caution">
    <text evidence="1">The sequence shown here is derived from an EMBL/GenBank/DDBJ whole genome shotgun (WGS) entry which is preliminary data.</text>
</comment>
<organism evidence="1 2">
    <name type="scientific">Boletus edulis BED1</name>
    <dbReference type="NCBI Taxonomy" id="1328754"/>
    <lineage>
        <taxon>Eukaryota</taxon>
        <taxon>Fungi</taxon>
        <taxon>Dikarya</taxon>
        <taxon>Basidiomycota</taxon>
        <taxon>Agaricomycotina</taxon>
        <taxon>Agaricomycetes</taxon>
        <taxon>Agaricomycetidae</taxon>
        <taxon>Boletales</taxon>
        <taxon>Boletineae</taxon>
        <taxon>Boletaceae</taxon>
        <taxon>Boletoideae</taxon>
        <taxon>Boletus</taxon>
    </lineage>
</organism>
<dbReference type="InterPro" id="IPR014729">
    <property type="entry name" value="Rossmann-like_a/b/a_fold"/>
</dbReference>
<sequence length="72" mass="8375">ETHASLDNLKAPLHLVTHRTKYYEFVLRAIFTSLGIPTSKLMFVRGSDYQLSREYNLDNYKLCTLATEHDAR</sequence>
<gene>
    <name evidence="1" type="ORF">L210DRAFT_3345820</name>
</gene>
<proteinExistence type="predicted"/>
<accession>A0AAD4BAR7</accession>
<name>A0AAD4BAR7_BOLED</name>
<dbReference type="Gene3D" id="3.40.50.620">
    <property type="entry name" value="HUPs"/>
    <property type="match status" value="1"/>
</dbReference>
<dbReference type="AlphaFoldDB" id="A0AAD4BAR7"/>
<evidence type="ECO:0000313" key="2">
    <source>
        <dbReference type="Proteomes" id="UP001194468"/>
    </source>
</evidence>
<dbReference type="Proteomes" id="UP001194468">
    <property type="component" value="Unassembled WGS sequence"/>
</dbReference>
<protein>
    <submittedName>
        <fullName evidence="1">Uncharacterized protein</fullName>
    </submittedName>
</protein>
<evidence type="ECO:0000313" key="1">
    <source>
        <dbReference type="EMBL" id="KAF8414956.1"/>
    </source>
</evidence>
<keyword evidence="2" id="KW-1185">Reference proteome</keyword>
<feature type="non-terminal residue" evidence="1">
    <location>
        <position position="72"/>
    </location>
</feature>
<feature type="non-terminal residue" evidence="1">
    <location>
        <position position="1"/>
    </location>
</feature>